<feature type="transmembrane region" description="Helical" evidence="5">
    <location>
        <begin position="63"/>
        <end position="84"/>
    </location>
</feature>
<dbReference type="GO" id="GO:0032588">
    <property type="term" value="C:trans-Golgi network membrane"/>
    <property type="evidence" value="ECO:0007669"/>
    <property type="project" value="TreeGrafter"/>
</dbReference>
<evidence type="ECO:0000313" key="7">
    <source>
        <dbReference type="Proteomes" id="UP000789572"/>
    </source>
</evidence>
<proteinExistence type="predicted"/>
<evidence type="ECO:0000256" key="1">
    <source>
        <dbReference type="ARBA" id="ARBA00004141"/>
    </source>
</evidence>
<keyword evidence="4 5" id="KW-0472">Membrane</keyword>
<evidence type="ECO:0000256" key="2">
    <source>
        <dbReference type="ARBA" id="ARBA00022692"/>
    </source>
</evidence>
<feature type="transmembrane region" description="Helical" evidence="5">
    <location>
        <begin position="143"/>
        <end position="168"/>
    </location>
</feature>
<dbReference type="OrthoDB" id="242866at2759"/>
<dbReference type="EMBL" id="CAJVPJ010000728">
    <property type="protein sequence ID" value="CAG8552226.1"/>
    <property type="molecule type" value="Genomic_DNA"/>
</dbReference>
<dbReference type="PANTHER" id="PTHR10687:SF2">
    <property type="entry name" value="SECRETORY CARRIER-ASSOCIATED MEMBRANE PROTEIN"/>
    <property type="match status" value="1"/>
</dbReference>
<gene>
    <name evidence="6" type="ORF">POCULU_LOCUS5079</name>
</gene>
<keyword evidence="2 5" id="KW-0812">Transmembrane</keyword>
<comment type="caution">
    <text evidence="6">The sequence shown here is derived from an EMBL/GenBank/DDBJ whole genome shotgun (WGS) entry which is preliminary data.</text>
</comment>
<sequence length="185" mass="21233">MPDSGDKNWPPFRPMIRHDIEADILLDEAQALAKRSYLIFLFYYVALLGNLAAMIVQEITYKNVLLGIVLGIVYLLIVPPMDFFARHYSLYQGLKNDSKISFRWFFVIQGFDILFGIFILVGWSYGGGGGISALVYSFRDKHYVAGAFSALCVILISIQLFLSFKLWIDAHKYFKEKGWKLWPGK</sequence>
<evidence type="ECO:0000256" key="4">
    <source>
        <dbReference type="ARBA" id="ARBA00023136"/>
    </source>
</evidence>
<evidence type="ECO:0000313" key="6">
    <source>
        <dbReference type="EMBL" id="CAG8552226.1"/>
    </source>
</evidence>
<organism evidence="6 7">
    <name type="scientific">Paraglomus occultum</name>
    <dbReference type="NCBI Taxonomy" id="144539"/>
    <lineage>
        <taxon>Eukaryota</taxon>
        <taxon>Fungi</taxon>
        <taxon>Fungi incertae sedis</taxon>
        <taxon>Mucoromycota</taxon>
        <taxon>Glomeromycotina</taxon>
        <taxon>Glomeromycetes</taxon>
        <taxon>Paraglomerales</taxon>
        <taxon>Paraglomeraceae</taxon>
        <taxon>Paraglomus</taxon>
    </lineage>
</organism>
<protein>
    <submittedName>
        <fullName evidence="6">3299_t:CDS:1</fullName>
    </submittedName>
</protein>
<keyword evidence="3 5" id="KW-1133">Transmembrane helix</keyword>
<comment type="subcellular location">
    <subcellularLocation>
        <location evidence="1">Membrane</location>
        <topology evidence="1">Multi-pass membrane protein</topology>
    </subcellularLocation>
</comment>
<dbReference type="GO" id="GO:0055038">
    <property type="term" value="C:recycling endosome membrane"/>
    <property type="evidence" value="ECO:0007669"/>
    <property type="project" value="TreeGrafter"/>
</dbReference>
<keyword evidence="7" id="KW-1185">Reference proteome</keyword>
<evidence type="ECO:0000256" key="3">
    <source>
        <dbReference type="ARBA" id="ARBA00022989"/>
    </source>
</evidence>
<accession>A0A9N9B1A2</accession>
<evidence type="ECO:0000256" key="5">
    <source>
        <dbReference type="SAM" id="Phobius"/>
    </source>
</evidence>
<dbReference type="InterPro" id="IPR007273">
    <property type="entry name" value="SCAMP"/>
</dbReference>
<dbReference type="AlphaFoldDB" id="A0A9N9B1A2"/>
<dbReference type="GO" id="GO:0015031">
    <property type="term" value="P:protein transport"/>
    <property type="evidence" value="ECO:0007669"/>
    <property type="project" value="InterPro"/>
</dbReference>
<dbReference type="Pfam" id="PF04144">
    <property type="entry name" value="SCAMP"/>
    <property type="match status" value="1"/>
</dbReference>
<dbReference type="PANTHER" id="PTHR10687">
    <property type="entry name" value="SECRETORY CARRIER-ASSOCIATED MEMBRANE PROTEIN SCAMP"/>
    <property type="match status" value="1"/>
</dbReference>
<feature type="transmembrane region" description="Helical" evidence="5">
    <location>
        <begin position="37"/>
        <end position="57"/>
    </location>
</feature>
<name>A0A9N9B1A2_9GLOM</name>
<reference evidence="6" key="1">
    <citation type="submission" date="2021-06" db="EMBL/GenBank/DDBJ databases">
        <authorList>
            <person name="Kallberg Y."/>
            <person name="Tangrot J."/>
            <person name="Rosling A."/>
        </authorList>
    </citation>
    <scope>NUCLEOTIDE SEQUENCE</scope>
    <source>
        <strain evidence="6">IA702</strain>
    </source>
</reference>
<dbReference type="Proteomes" id="UP000789572">
    <property type="component" value="Unassembled WGS sequence"/>
</dbReference>